<evidence type="ECO:0000313" key="2">
    <source>
        <dbReference type="EMBL" id="KAJ5355044.1"/>
    </source>
</evidence>
<feature type="region of interest" description="Disordered" evidence="1">
    <location>
        <begin position="280"/>
        <end position="609"/>
    </location>
</feature>
<feature type="compositionally biased region" description="Low complexity" evidence="1">
    <location>
        <begin position="492"/>
        <end position="506"/>
    </location>
</feature>
<protein>
    <submittedName>
        <fullName evidence="2">Uncharacterized protein</fullName>
    </submittedName>
</protein>
<sequence>MQEEPRIRQIVKIDVGAALESREGQKYGTAPSLIKEIDVQSNKSSLTSTTTSAPSQVSRNWNPSIVRVKYFRKDQHRMLGRVAVATGANIRLGHSEAKDIFIRVSADVPEKVDDAFRKLEKLESLLALFDIPCQAYTSFVPDTNGLRFCLLELAHLNDIAPRRILLDPGSAIKNNIADSTLPVSCRINPSTNLFQVSEHLRNPGEIDCPWFLRHRETTRCWSSFHYPEIGEPGEDRGAQYSNLDFLRQQATPVVKPVPSGNSRGHGFKDVDSKLIYAVSESTGTERAQSDKGAVPVYRPESTPSPSIKIPGVKTRRPVLPDDGEPLPKSKSPVFTTTRETSGKPTQSDTSAKSRASASSQAAVAKSEPQRSEPLGILHPAVSRSVERRSSSGVHNPWTVVPKSSIQGVKGPKSSPEKPLLTGSSPVSSSGFPSTSQAMTRSPQPVSHSSTGPVADNAQDELIDLSGNEPATTNSTITMGSSLQFELGESSSERFSSSSLFQSTISSMNDARSESTGLQSTRSEISDAPSEYAASQNSESSGLPPDSNEITALTGHDGSVDDQETPRPAKSIPLASQNPVALPDDGQRTPRSSASQHIVAADESVTLLGGNREAHRPADELSGRAINSPIVPQIAGYGAPASQTYSASSYASFPHHMNVSPHDPWSQGRVFGTPGHGAQQTDGQGASPQYPRWSTYSSQTTYSSHFSYETRFHGVGATPMHPAGPYWPTNSATPGPSIFDVYLWPLHLAQTILQHQQPFHDTNFQQTRADYQHPAYYSHERIGSPETIVSSPSGTSGDHPQTSQAISRSQRDATSRPVQERLADPANRDRREFHSAMNQRTPNPSGDERKNLIAKANAKVPKKYWRVFDEADTSTKVRVPMPANPQLPQGQPQKCSIHPELTREVYELLTPCFTTAQVFPGPLELEIQIGIITIMNKLGAAENSFMSFEEMKEVVRPRGVLNGPSTVFFNRLTTLPADISHLIDIHANGVRLFESETSSFNIEYQFHCVLKTGLPLVISIDEKGNPTIKIPKVTLGSVHISYPDRIWDAAAVLRGCMGAHGKPDPEVERAVQYIAKNLWVEPGRTHLRLLTRFNKDFLSVKKVVLKRTTYHRCANDRYVRNIGGGISKRGLQLRVTEIQDLVLTALPSNCDILEATCKSLDDMTKAHRQWWEIALISPAIQTALGGVVPTTIGDDHRDWCPIDILGGETGLITSAPASPTAQSIGHYGLGALVGLATAVVENIDSVGFSNFGPAGKGDNKRQSIKFLEWKSS</sequence>
<dbReference type="RefSeq" id="XP_056549067.1">
    <property type="nucleotide sequence ID" value="XM_056705169.1"/>
</dbReference>
<feature type="region of interest" description="Disordered" evidence="1">
    <location>
        <begin position="672"/>
        <end position="693"/>
    </location>
</feature>
<dbReference type="GeneID" id="81444348"/>
<feature type="compositionally biased region" description="Polar residues" evidence="1">
    <location>
        <begin position="436"/>
        <end position="451"/>
    </location>
</feature>
<keyword evidence="3" id="KW-1185">Reference proteome</keyword>
<dbReference type="AlphaFoldDB" id="A0A9W9USL9"/>
<dbReference type="EMBL" id="JAPZBS010000010">
    <property type="protein sequence ID" value="KAJ5355044.1"/>
    <property type="molecule type" value="Genomic_DNA"/>
</dbReference>
<dbReference type="Proteomes" id="UP001147782">
    <property type="component" value="Unassembled WGS sequence"/>
</dbReference>
<accession>A0A9W9USL9</accession>
<feature type="compositionally biased region" description="Polar residues" evidence="1">
    <location>
        <begin position="468"/>
        <end position="483"/>
    </location>
</feature>
<dbReference type="OrthoDB" id="4367719at2759"/>
<name>A0A9W9USL9_9EURO</name>
<reference evidence="2" key="1">
    <citation type="submission" date="2022-11" db="EMBL/GenBank/DDBJ databases">
        <authorList>
            <person name="Petersen C."/>
        </authorList>
    </citation>
    <scope>NUCLEOTIDE SEQUENCE</scope>
    <source>
        <strain evidence="2">IBT 29864</strain>
    </source>
</reference>
<evidence type="ECO:0000313" key="3">
    <source>
        <dbReference type="Proteomes" id="UP001147782"/>
    </source>
</evidence>
<proteinExistence type="predicted"/>
<evidence type="ECO:0000256" key="1">
    <source>
        <dbReference type="SAM" id="MobiDB-lite"/>
    </source>
</evidence>
<gene>
    <name evidence="2" type="ORF">N7496_012256</name>
</gene>
<comment type="caution">
    <text evidence="2">The sequence shown here is derived from an EMBL/GenBank/DDBJ whole genome shotgun (WGS) entry which is preliminary data.</text>
</comment>
<feature type="compositionally biased region" description="Polar residues" evidence="1">
    <location>
        <begin position="507"/>
        <end position="522"/>
    </location>
</feature>
<feature type="compositionally biased region" description="Polar residues" evidence="1">
    <location>
        <begin position="786"/>
        <end position="807"/>
    </location>
</feature>
<feature type="compositionally biased region" description="Low complexity" evidence="1">
    <location>
        <begin position="421"/>
        <end position="435"/>
    </location>
</feature>
<organism evidence="2 3">
    <name type="scientific">Penicillium cataractarum</name>
    <dbReference type="NCBI Taxonomy" id="2100454"/>
    <lineage>
        <taxon>Eukaryota</taxon>
        <taxon>Fungi</taxon>
        <taxon>Dikarya</taxon>
        <taxon>Ascomycota</taxon>
        <taxon>Pezizomycotina</taxon>
        <taxon>Eurotiomycetes</taxon>
        <taxon>Eurotiomycetidae</taxon>
        <taxon>Eurotiales</taxon>
        <taxon>Aspergillaceae</taxon>
        <taxon>Penicillium</taxon>
    </lineage>
</organism>
<feature type="compositionally biased region" description="Polar residues" evidence="1">
    <location>
        <begin position="677"/>
        <end position="686"/>
    </location>
</feature>
<feature type="compositionally biased region" description="Basic and acidic residues" evidence="1">
    <location>
        <begin position="808"/>
        <end position="833"/>
    </location>
</feature>
<feature type="compositionally biased region" description="Polar residues" evidence="1">
    <location>
        <begin position="332"/>
        <end position="349"/>
    </location>
</feature>
<feature type="compositionally biased region" description="Low complexity" evidence="1">
    <location>
        <begin position="350"/>
        <end position="366"/>
    </location>
</feature>
<reference evidence="2" key="2">
    <citation type="journal article" date="2023" name="IMA Fungus">
        <title>Comparative genomic study of the Penicillium genus elucidates a diverse pangenome and 15 lateral gene transfer events.</title>
        <authorList>
            <person name="Petersen C."/>
            <person name="Sorensen T."/>
            <person name="Nielsen M.R."/>
            <person name="Sondergaard T.E."/>
            <person name="Sorensen J.L."/>
            <person name="Fitzpatrick D.A."/>
            <person name="Frisvad J.C."/>
            <person name="Nielsen K.L."/>
        </authorList>
    </citation>
    <scope>NUCLEOTIDE SEQUENCE</scope>
    <source>
        <strain evidence="2">IBT 29864</strain>
    </source>
</reference>
<feature type="region of interest" description="Disordered" evidence="1">
    <location>
        <begin position="780"/>
        <end position="849"/>
    </location>
</feature>